<dbReference type="InterPro" id="IPR004588">
    <property type="entry name" value="IspG_bac-typ"/>
</dbReference>
<feature type="domain" description="IspG C-terminal" evidence="9">
    <location>
        <begin position="260"/>
        <end position="347"/>
    </location>
</feature>
<evidence type="ECO:0000256" key="2">
    <source>
        <dbReference type="ARBA" id="ARBA00022723"/>
    </source>
</evidence>
<dbReference type="InterPro" id="IPR016425">
    <property type="entry name" value="IspG_bac"/>
</dbReference>
<dbReference type="HAMAP" id="MF_00159">
    <property type="entry name" value="IspG"/>
    <property type="match status" value="1"/>
</dbReference>
<keyword evidence="1 7" id="KW-0004">4Fe-4S</keyword>
<dbReference type="InterPro" id="IPR058578">
    <property type="entry name" value="IspG_TIM"/>
</dbReference>
<comment type="function">
    <text evidence="7">Converts 2C-methyl-D-erythritol 2,4-cyclodiphosphate (ME-2,4cPP) into 1-hydroxy-2-methyl-2-(E)-butenyl 4-diphosphate.</text>
</comment>
<evidence type="ECO:0000259" key="8">
    <source>
        <dbReference type="Pfam" id="PF04551"/>
    </source>
</evidence>
<dbReference type="Pfam" id="PF26540">
    <property type="entry name" value="GcpE_C"/>
    <property type="match status" value="1"/>
</dbReference>
<accession>A0ABU4WKJ0</accession>
<gene>
    <name evidence="7 10" type="primary">ispG</name>
    <name evidence="10" type="synonym">gcpE</name>
    <name evidence="10" type="ORF">MOZ64_02845</name>
</gene>
<keyword evidence="11" id="KW-1185">Reference proteome</keyword>
<dbReference type="Gene3D" id="3.20.20.20">
    <property type="entry name" value="Dihydropteroate synthase-like"/>
    <property type="match status" value="1"/>
</dbReference>
<evidence type="ECO:0000256" key="1">
    <source>
        <dbReference type="ARBA" id="ARBA00022485"/>
    </source>
</evidence>
<keyword evidence="4 7" id="KW-0408">Iron</keyword>
<name>A0ABU4WKJ0_9FIRM</name>
<dbReference type="PANTHER" id="PTHR30454:SF0">
    <property type="entry name" value="4-HYDROXY-3-METHYLBUT-2-EN-1-YL DIPHOSPHATE SYNTHASE (FERREDOXIN), CHLOROPLASTIC"/>
    <property type="match status" value="1"/>
</dbReference>
<dbReference type="Pfam" id="PF04551">
    <property type="entry name" value="GcpE"/>
    <property type="match status" value="1"/>
</dbReference>
<dbReference type="PIRSF" id="PIRSF004640">
    <property type="entry name" value="IspG"/>
    <property type="match status" value="1"/>
</dbReference>
<dbReference type="NCBIfam" id="NF001540">
    <property type="entry name" value="PRK00366.1"/>
    <property type="match status" value="1"/>
</dbReference>
<evidence type="ECO:0000313" key="11">
    <source>
        <dbReference type="Proteomes" id="UP001285244"/>
    </source>
</evidence>
<comment type="caution">
    <text evidence="10">The sequence shown here is derived from an EMBL/GenBank/DDBJ whole genome shotgun (WGS) entry which is preliminary data.</text>
</comment>
<reference evidence="10 11" key="1">
    <citation type="submission" date="2022-03" db="EMBL/GenBank/DDBJ databases">
        <title>Novel taxa within the pig intestine.</title>
        <authorList>
            <person name="Wylensek D."/>
            <person name="Bishof K."/>
            <person name="Afrizal A."/>
            <person name="Clavel T."/>
        </authorList>
    </citation>
    <scope>NUCLEOTIDE SEQUENCE [LARGE SCALE GENOMIC DNA]</scope>
    <source>
        <strain evidence="10 11">Cla-KB-P134</strain>
    </source>
</reference>
<evidence type="ECO:0000256" key="5">
    <source>
        <dbReference type="ARBA" id="ARBA00023014"/>
    </source>
</evidence>
<comment type="pathway">
    <text evidence="7">Isoprenoid biosynthesis; isopentenyl diphosphate biosynthesis via DXP pathway; isopentenyl diphosphate from 1-deoxy-D-xylulose 5-phosphate: step 5/6.</text>
</comment>
<evidence type="ECO:0000256" key="4">
    <source>
        <dbReference type="ARBA" id="ARBA00023004"/>
    </source>
</evidence>
<evidence type="ECO:0000256" key="3">
    <source>
        <dbReference type="ARBA" id="ARBA00023002"/>
    </source>
</evidence>
<evidence type="ECO:0000259" key="9">
    <source>
        <dbReference type="Pfam" id="PF26540"/>
    </source>
</evidence>
<keyword evidence="2 7" id="KW-0479">Metal-binding</keyword>
<keyword evidence="5 7" id="KW-0411">Iron-sulfur</keyword>
<keyword evidence="3 7" id="KW-0560">Oxidoreductase</keyword>
<feature type="binding site" evidence="7">
    <location>
        <position position="267"/>
    </location>
    <ligand>
        <name>[4Fe-4S] cluster</name>
        <dbReference type="ChEBI" id="CHEBI:49883"/>
    </ligand>
</feature>
<dbReference type="GO" id="GO:0046429">
    <property type="term" value="F:4-hydroxy-3-methylbut-2-en-1-yl diphosphate synthase activity (ferredoxin)"/>
    <property type="evidence" value="ECO:0007669"/>
    <property type="project" value="UniProtKB-EC"/>
</dbReference>
<dbReference type="EMBL" id="JALBUS010000003">
    <property type="protein sequence ID" value="MDX8416784.1"/>
    <property type="molecule type" value="Genomic_DNA"/>
</dbReference>
<keyword evidence="6 7" id="KW-0414">Isoprene biosynthesis</keyword>
<dbReference type="SUPFAM" id="SSF51717">
    <property type="entry name" value="Dihydropteroate synthetase-like"/>
    <property type="match status" value="1"/>
</dbReference>
<dbReference type="NCBIfam" id="TIGR00612">
    <property type="entry name" value="ispG_gcpE"/>
    <property type="match status" value="1"/>
</dbReference>
<evidence type="ECO:0000256" key="7">
    <source>
        <dbReference type="HAMAP-Rule" id="MF_00159"/>
    </source>
</evidence>
<comment type="similarity">
    <text evidence="7">Belongs to the IspG family.</text>
</comment>
<sequence>MKRTKTFQVHVKDLAIGGNNHVVIQSMCNIKTEKTDDVITQIRQLESLGCELIRVSCMDMNDAQAIQTIVQNIHIPLVADIHFDYKLALACIEAGANKIRLNPGNIGKKENVEKVVEACKQYHVPIRIGINGGSLERDIHEKYGKPTAQGMIESAMRHVKILEEHDFYNTVLSFKSSDPLLCIEAYRLASETFPYPLHLGVTEAGTALTSAIKSSLALGNLLLDGIGNTIRISVNGDPSQEIIMAKELLKDCHLINHVPNLIACPTCGRTQWDMEPVVNEMEDYLKTVHKNITVAIMGCAVNGPGEAKHADIAIAGGKNEGLLIKKGQIIEKIPQDQMVLRLKQEIDAYKEED</sequence>
<feature type="domain" description="IspG TIM-barrel" evidence="8">
    <location>
        <begin position="6"/>
        <end position="245"/>
    </location>
</feature>
<dbReference type="InterPro" id="IPR011005">
    <property type="entry name" value="Dihydropteroate_synth-like_sf"/>
</dbReference>
<dbReference type="InterPro" id="IPR058579">
    <property type="entry name" value="IspG_C"/>
</dbReference>
<feature type="binding site" evidence="7">
    <location>
        <position position="264"/>
    </location>
    <ligand>
        <name>[4Fe-4S] cluster</name>
        <dbReference type="ChEBI" id="CHEBI:49883"/>
    </ligand>
</feature>
<dbReference type="PANTHER" id="PTHR30454">
    <property type="entry name" value="4-HYDROXY-3-METHYLBUT-2-EN-1-YL DIPHOSPHATE SYNTHASE"/>
    <property type="match status" value="1"/>
</dbReference>
<comment type="catalytic activity">
    <reaction evidence="7">
        <text>(2E)-4-hydroxy-3-methylbut-2-enyl diphosphate + oxidized [flavodoxin] + H2O + 2 H(+) = 2-C-methyl-D-erythritol 2,4-cyclic diphosphate + reduced [flavodoxin]</text>
        <dbReference type="Rhea" id="RHEA:43604"/>
        <dbReference type="Rhea" id="RHEA-COMP:10622"/>
        <dbReference type="Rhea" id="RHEA-COMP:10623"/>
        <dbReference type="ChEBI" id="CHEBI:15377"/>
        <dbReference type="ChEBI" id="CHEBI:15378"/>
        <dbReference type="ChEBI" id="CHEBI:57618"/>
        <dbReference type="ChEBI" id="CHEBI:58210"/>
        <dbReference type="ChEBI" id="CHEBI:58483"/>
        <dbReference type="ChEBI" id="CHEBI:128753"/>
        <dbReference type="EC" id="1.17.7.3"/>
    </reaction>
</comment>
<dbReference type="EC" id="1.17.7.3" evidence="7"/>
<organism evidence="10 11">
    <name type="scientific">Absicoccus intestinalis</name>
    <dbReference type="NCBI Taxonomy" id="2926319"/>
    <lineage>
        <taxon>Bacteria</taxon>
        <taxon>Bacillati</taxon>
        <taxon>Bacillota</taxon>
        <taxon>Erysipelotrichia</taxon>
        <taxon>Erysipelotrichales</taxon>
        <taxon>Erysipelotrichaceae</taxon>
        <taxon>Absicoccus</taxon>
    </lineage>
</organism>
<dbReference type="Gene3D" id="3.30.413.10">
    <property type="entry name" value="Sulfite Reductase Hemoprotein, domain 1"/>
    <property type="match status" value="1"/>
</dbReference>
<dbReference type="Proteomes" id="UP001285244">
    <property type="component" value="Unassembled WGS sequence"/>
</dbReference>
<proteinExistence type="inferred from homology"/>
<evidence type="ECO:0000256" key="6">
    <source>
        <dbReference type="ARBA" id="ARBA00023229"/>
    </source>
</evidence>
<protein>
    <recommendedName>
        <fullName evidence="7">4-hydroxy-3-methylbut-2-en-1-yl diphosphate synthase (flavodoxin)</fullName>
        <ecNumber evidence="7">1.17.7.3</ecNumber>
    </recommendedName>
    <alternativeName>
        <fullName evidence="7">1-hydroxy-2-methyl-2-(E)-butenyl 4-diphosphate synthase</fullName>
    </alternativeName>
</protein>
<comment type="cofactor">
    <cofactor evidence="7">
        <name>[4Fe-4S] cluster</name>
        <dbReference type="ChEBI" id="CHEBI:49883"/>
    </cofactor>
    <text evidence="7">Binds 1 [4Fe-4S] cluster.</text>
</comment>
<evidence type="ECO:0000313" key="10">
    <source>
        <dbReference type="EMBL" id="MDX8416784.1"/>
    </source>
</evidence>
<feature type="binding site" evidence="7">
    <location>
        <position position="306"/>
    </location>
    <ligand>
        <name>[4Fe-4S] cluster</name>
        <dbReference type="ChEBI" id="CHEBI:49883"/>
    </ligand>
</feature>
<dbReference type="InterPro" id="IPR045854">
    <property type="entry name" value="NO2/SO3_Rdtase_4Fe4S_sf"/>
</dbReference>
<dbReference type="RefSeq" id="WP_320325102.1">
    <property type="nucleotide sequence ID" value="NZ_JALBUS010000003.1"/>
</dbReference>
<feature type="binding site" evidence="7">
    <location>
        <position position="299"/>
    </location>
    <ligand>
        <name>[4Fe-4S] cluster</name>
        <dbReference type="ChEBI" id="CHEBI:49883"/>
    </ligand>
</feature>
<dbReference type="SUPFAM" id="SSF56014">
    <property type="entry name" value="Nitrite and sulphite reductase 4Fe-4S domain-like"/>
    <property type="match status" value="1"/>
</dbReference>